<dbReference type="Gene3D" id="3.30.2350.10">
    <property type="entry name" value="Pseudouridine synthase"/>
    <property type="match status" value="1"/>
</dbReference>
<organism evidence="7 8">
    <name type="scientific">Candidatus Uhrbacteria bacterium RIFCSPHIGHO2_12_FULL_54_23</name>
    <dbReference type="NCBI Taxonomy" id="1802397"/>
    <lineage>
        <taxon>Bacteria</taxon>
        <taxon>Candidatus Uhriibacteriota</taxon>
    </lineage>
</organism>
<dbReference type="Proteomes" id="UP000176604">
    <property type="component" value="Unassembled WGS sequence"/>
</dbReference>
<dbReference type="EMBL" id="MGEF01000054">
    <property type="protein sequence ID" value="OGL77647.1"/>
    <property type="molecule type" value="Genomic_DNA"/>
</dbReference>
<evidence type="ECO:0000313" key="7">
    <source>
        <dbReference type="EMBL" id="OGL77647.1"/>
    </source>
</evidence>
<comment type="similarity">
    <text evidence="2">Belongs to the pseudouridine synthase TruB family. Type 1 subfamily.</text>
</comment>
<dbReference type="GO" id="GO:0006400">
    <property type="term" value="P:tRNA modification"/>
    <property type="evidence" value="ECO:0007669"/>
    <property type="project" value="TreeGrafter"/>
</dbReference>
<evidence type="ECO:0000259" key="6">
    <source>
        <dbReference type="Pfam" id="PF01509"/>
    </source>
</evidence>
<dbReference type="Pfam" id="PF01509">
    <property type="entry name" value="TruB_N"/>
    <property type="match status" value="1"/>
</dbReference>
<evidence type="ECO:0000256" key="2">
    <source>
        <dbReference type="ARBA" id="ARBA00005642"/>
    </source>
</evidence>
<evidence type="ECO:0000256" key="5">
    <source>
        <dbReference type="ARBA" id="ARBA00023235"/>
    </source>
</evidence>
<dbReference type="GO" id="GO:0160148">
    <property type="term" value="F:tRNA pseudouridine(55) synthase activity"/>
    <property type="evidence" value="ECO:0007669"/>
    <property type="project" value="UniProtKB-EC"/>
</dbReference>
<sequence length="292" mass="33100">MNIEEELNLIKERNKRVEAEKGWETSSKVSFSEIINLCKPAGWTPIQAIRALRERRPELKGLKIACAGRLDPMAEGVLIVMAGEALKDYDKYCRRDKAYEAEALLGFSSDSWDVMGMMKKVETGRDLSVQEIKHELKKFVGKVELPLPPYSSPTVEGKPLYWWAKRGKLTPENLPVREMEIFSIQCKGMKELGAGEALQSVTERIQRVEGDFRKDGIIARWSEILAHKDEPLQIVSFRVHCASGTYIRSIAHAFGARLGCGALLYRLVRTRVGRYGIAESERALLDRVNEVY</sequence>
<protein>
    <recommendedName>
        <fullName evidence="3">tRNA pseudouridine(55) synthase</fullName>
        <ecNumber evidence="3">5.4.99.25</ecNumber>
    </recommendedName>
</protein>
<dbReference type="InterPro" id="IPR002501">
    <property type="entry name" value="PsdUridine_synth_N"/>
</dbReference>
<feature type="domain" description="Pseudouridine synthase II N-terminal" evidence="6">
    <location>
        <begin position="61"/>
        <end position="190"/>
    </location>
</feature>
<evidence type="ECO:0000256" key="1">
    <source>
        <dbReference type="ARBA" id="ARBA00000385"/>
    </source>
</evidence>
<comment type="caution">
    <text evidence="7">The sequence shown here is derived from an EMBL/GenBank/DDBJ whole genome shotgun (WGS) entry which is preliminary data.</text>
</comment>
<dbReference type="GO" id="GO:0003723">
    <property type="term" value="F:RNA binding"/>
    <property type="evidence" value="ECO:0007669"/>
    <property type="project" value="InterPro"/>
</dbReference>
<accession>A0A1F7UIU0</accession>
<dbReference type="InterPro" id="IPR014780">
    <property type="entry name" value="tRNA_psdUridine_synth_TruB"/>
</dbReference>
<dbReference type="PANTHER" id="PTHR13767:SF2">
    <property type="entry name" value="PSEUDOURIDYLATE SYNTHASE TRUB1"/>
    <property type="match status" value="1"/>
</dbReference>
<reference evidence="7 8" key="1">
    <citation type="journal article" date="2016" name="Nat. Commun.">
        <title>Thousands of microbial genomes shed light on interconnected biogeochemical processes in an aquifer system.</title>
        <authorList>
            <person name="Anantharaman K."/>
            <person name="Brown C.T."/>
            <person name="Hug L.A."/>
            <person name="Sharon I."/>
            <person name="Castelle C.J."/>
            <person name="Probst A.J."/>
            <person name="Thomas B.C."/>
            <person name="Singh A."/>
            <person name="Wilkins M.J."/>
            <person name="Karaoz U."/>
            <person name="Brodie E.L."/>
            <person name="Williams K.H."/>
            <person name="Hubbard S.S."/>
            <person name="Banfield J.F."/>
        </authorList>
    </citation>
    <scope>NUCLEOTIDE SEQUENCE [LARGE SCALE GENOMIC DNA]</scope>
</reference>
<dbReference type="AlphaFoldDB" id="A0A1F7UIU0"/>
<dbReference type="GO" id="GO:1990481">
    <property type="term" value="P:mRNA pseudouridine synthesis"/>
    <property type="evidence" value="ECO:0007669"/>
    <property type="project" value="TreeGrafter"/>
</dbReference>
<evidence type="ECO:0000256" key="4">
    <source>
        <dbReference type="ARBA" id="ARBA00022694"/>
    </source>
</evidence>
<dbReference type="PANTHER" id="PTHR13767">
    <property type="entry name" value="TRNA-PSEUDOURIDINE SYNTHASE"/>
    <property type="match status" value="1"/>
</dbReference>
<dbReference type="EC" id="5.4.99.25" evidence="3"/>
<dbReference type="STRING" id="1802397.A3J43_01935"/>
<gene>
    <name evidence="7" type="ORF">A3J43_01935</name>
</gene>
<name>A0A1F7UIU0_9BACT</name>
<keyword evidence="4" id="KW-0819">tRNA processing</keyword>
<keyword evidence="5" id="KW-0413">Isomerase</keyword>
<dbReference type="SUPFAM" id="SSF55120">
    <property type="entry name" value="Pseudouridine synthase"/>
    <property type="match status" value="1"/>
</dbReference>
<evidence type="ECO:0000256" key="3">
    <source>
        <dbReference type="ARBA" id="ARBA00012787"/>
    </source>
</evidence>
<comment type="catalytic activity">
    <reaction evidence="1">
        <text>uridine(55) in tRNA = pseudouridine(55) in tRNA</text>
        <dbReference type="Rhea" id="RHEA:42532"/>
        <dbReference type="Rhea" id="RHEA-COMP:10101"/>
        <dbReference type="Rhea" id="RHEA-COMP:10102"/>
        <dbReference type="ChEBI" id="CHEBI:65314"/>
        <dbReference type="ChEBI" id="CHEBI:65315"/>
        <dbReference type="EC" id="5.4.99.25"/>
    </reaction>
</comment>
<dbReference type="InterPro" id="IPR020103">
    <property type="entry name" value="PsdUridine_synth_cat_dom_sf"/>
</dbReference>
<evidence type="ECO:0000313" key="8">
    <source>
        <dbReference type="Proteomes" id="UP000176604"/>
    </source>
</evidence>
<proteinExistence type="inferred from homology"/>